<dbReference type="Pfam" id="PF03358">
    <property type="entry name" value="FMN_red"/>
    <property type="match status" value="1"/>
</dbReference>
<dbReference type="Gene3D" id="3.40.50.360">
    <property type="match status" value="1"/>
</dbReference>
<evidence type="ECO:0000313" key="3">
    <source>
        <dbReference type="Proteomes" id="UP000199328"/>
    </source>
</evidence>
<dbReference type="InterPro" id="IPR050712">
    <property type="entry name" value="NAD(P)H-dep_reductase"/>
</dbReference>
<dbReference type="GO" id="GO:0005829">
    <property type="term" value="C:cytosol"/>
    <property type="evidence" value="ECO:0007669"/>
    <property type="project" value="TreeGrafter"/>
</dbReference>
<accession>A0A1G9CWX9</accession>
<dbReference type="RefSeq" id="WP_092499965.1">
    <property type="nucleotide sequence ID" value="NZ_FNFV01000003.1"/>
</dbReference>
<dbReference type="Proteomes" id="UP000199328">
    <property type="component" value="Unassembled WGS sequence"/>
</dbReference>
<dbReference type="InterPro" id="IPR005025">
    <property type="entry name" value="FMN_Rdtase-like_dom"/>
</dbReference>
<dbReference type="InterPro" id="IPR029039">
    <property type="entry name" value="Flavoprotein-like_sf"/>
</dbReference>
<dbReference type="PANTHER" id="PTHR30543">
    <property type="entry name" value="CHROMATE REDUCTASE"/>
    <property type="match status" value="1"/>
</dbReference>
<dbReference type="SUPFAM" id="SSF52218">
    <property type="entry name" value="Flavoproteins"/>
    <property type="match status" value="1"/>
</dbReference>
<evidence type="ECO:0000313" key="2">
    <source>
        <dbReference type="EMBL" id="SDK56160.1"/>
    </source>
</evidence>
<proteinExistence type="predicted"/>
<evidence type="ECO:0000259" key="1">
    <source>
        <dbReference type="Pfam" id="PF03358"/>
    </source>
</evidence>
<protein>
    <submittedName>
        <fullName evidence="2">NAD(P)H-dependent FMN reductase</fullName>
    </submittedName>
</protein>
<organism evidence="2 3">
    <name type="scientific">Meinhardsimonia xiamenensis</name>
    <dbReference type="NCBI Taxonomy" id="990712"/>
    <lineage>
        <taxon>Bacteria</taxon>
        <taxon>Pseudomonadati</taxon>
        <taxon>Pseudomonadota</taxon>
        <taxon>Alphaproteobacteria</taxon>
        <taxon>Rhodobacterales</taxon>
        <taxon>Paracoccaceae</taxon>
        <taxon>Meinhardsimonia</taxon>
    </lineage>
</organism>
<dbReference type="OrthoDB" id="9812295at2"/>
<keyword evidence="3" id="KW-1185">Reference proteome</keyword>
<reference evidence="3" key="1">
    <citation type="submission" date="2016-10" db="EMBL/GenBank/DDBJ databases">
        <authorList>
            <person name="Varghese N."/>
            <person name="Submissions S."/>
        </authorList>
    </citation>
    <scope>NUCLEOTIDE SEQUENCE [LARGE SCALE GENOMIC DNA]</scope>
    <source>
        <strain evidence="3">CGMCC 1.10789</strain>
    </source>
</reference>
<dbReference type="STRING" id="990712.SAMN05216257_103259"/>
<name>A0A1G9CWX9_9RHOB</name>
<dbReference type="GO" id="GO:0010181">
    <property type="term" value="F:FMN binding"/>
    <property type="evidence" value="ECO:0007669"/>
    <property type="project" value="TreeGrafter"/>
</dbReference>
<sequence>MATTTSTDKPRIGVIIGTTRKARFADKPAQWFMELARQREDMEFELLDLRDFDLPFFDEVASNLWVPSEDPKARRWQETLAGFDGFVVVTGEYNHSVPAVLKNALDQAYKEWMRKPMGFVGYGGTGAARAIEHLRGIAVELQMVPLRNAVHIGGGEFMKVHPLGENGPMESIAYAIEPAAKAMLDELSWWARATKAARAADSNQSEQAA</sequence>
<dbReference type="PANTHER" id="PTHR30543:SF21">
    <property type="entry name" value="NAD(P)H-DEPENDENT FMN REDUCTASE LOT6"/>
    <property type="match status" value="1"/>
</dbReference>
<dbReference type="AlphaFoldDB" id="A0A1G9CWX9"/>
<dbReference type="EMBL" id="FNFV01000003">
    <property type="protein sequence ID" value="SDK56160.1"/>
    <property type="molecule type" value="Genomic_DNA"/>
</dbReference>
<gene>
    <name evidence="2" type="ORF">SAMN05216257_103259</name>
</gene>
<dbReference type="GO" id="GO:0016491">
    <property type="term" value="F:oxidoreductase activity"/>
    <property type="evidence" value="ECO:0007669"/>
    <property type="project" value="InterPro"/>
</dbReference>
<feature type="domain" description="NADPH-dependent FMN reductase-like" evidence="1">
    <location>
        <begin position="10"/>
        <end position="153"/>
    </location>
</feature>